<dbReference type="Proteomes" id="UP000291838">
    <property type="component" value="Unassembled WGS sequence"/>
</dbReference>
<evidence type="ECO:0000256" key="1">
    <source>
        <dbReference type="SAM" id="MobiDB-lite"/>
    </source>
</evidence>
<feature type="compositionally biased region" description="Basic and acidic residues" evidence="1">
    <location>
        <begin position="415"/>
        <end position="425"/>
    </location>
</feature>
<dbReference type="EMBL" id="SDWS01000002">
    <property type="protein sequence ID" value="RYB92579.1"/>
    <property type="molecule type" value="Genomic_DNA"/>
</dbReference>
<evidence type="ECO:0000313" key="2">
    <source>
        <dbReference type="EMBL" id="RYB92579.1"/>
    </source>
</evidence>
<dbReference type="InterPro" id="IPR039498">
    <property type="entry name" value="NTP_transf_5"/>
</dbReference>
<protein>
    <recommendedName>
        <fullName evidence="4">Nucleotidyltransferase family protein</fullName>
    </recommendedName>
</protein>
<accession>A0A4Q2RXF5</accession>
<keyword evidence="3" id="KW-1185">Reference proteome</keyword>
<evidence type="ECO:0008006" key="4">
    <source>
        <dbReference type="Google" id="ProtNLM"/>
    </source>
</evidence>
<dbReference type="AlphaFoldDB" id="A0A4Q2RXF5"/>
<name>A0A4Q2RXF5_9ACTN</name>
<evidence type="ECO:0000313" key="3">
    <source>
        <dbReference type="Proteomes" id="UP000291838"/>
    </source>
</evidence>
<proteinExistence type="predicted"/>
<sequence>MTRSSAPTGSYAVPAPRVAARAVSRTLVDVCTGVVRPLALDPAATQTLVEAARFHRVAPLALSVLGRSAHPGLAALEADRLCAMATHLQACGVIEQLAHELADIEWAIIKGPVFSEVAHPVAGLRSYNDVDVLVAPDSLREVCRRLHLAGWLLVDFEDMLAAEDPPGEMHWVSPPGALVDLHWSITNMPSRRRLFEVPTAALLERRVPVTLGPTTVWTLDPCDTFVHACLHAAQSGANKLVYLVDVDGLSRLVSDWDEVVARARQWGATSQVCLVTRRARRVLRTDLPVDLDTRLGIPWPVRALLALTDRVAPVPGARRNAGVARLVARAVRTTTTGTVRVLSRSAARAALERVRRVPPGIALRRRSDEASLEHFLSAVEAEHQRVGIASTGTTEGTPGDHQRRGRPVAVRTRRRSDLALRRHPE</sequence>
<dbReference type="OrthoDB" id="3611766at2"/>
<reference evidence="2 3" key="1">
    <citation type="submission" date="2019-01" db="EMBL/GenBank/DDBJ databases">
        <title>Novel species of Nocardioides.</title>
        <authorList>
            <person name="Liu Q."/>
            <person name="Xin Y.-H."/>
        </authorList>
    </citation>
    <scope>NUCLEOTIDE SEQUENCE [LARGE SCALE GENOMIC DNA]</scope>
    <source>
        <strain evidence="2 3">HLT3-15</strain>
    </source>
</reference>
<feature type="compositionally biased region" description="Basic residues" evidence="1">
    <location>
        <begin position="403"/>
        <end position="414"/>
    </location>
</feature>
<dbReference type="Pfam" id="PF14907">
    <property type="entry name" value="NTP_transf_5"/>
    <property type="match status" value="1"/>
</dbReference>
<dbReference type="RefSeq" id="WP_129474184.1">
    <property type="nucleotide sequence ID" value="NZ_SDWS01000002.1"/>
</dbReference>
<gene>
    <name evidence="2" type="ORF">EUA06_06445</name>
</gene>
<feature type="region of interest" description="Disordered" evidence="1">
    <location>
        <begin position="383"/>
        <end position="425"/>
    </location>
</feature>
<comment type="caution">
    <text evidence="2">The sequence shown here is derived from an EMBL/GenBank/DDBJ whole genome shotgun (WGS) entry which is preliminary data.</text>
</comment>
<organism evidence="2 3">
    <name type="scientific">Nocardioides glacieisoli</name>
    <dbReference type="NCBI Taxonomy" id="1168730"/>
    <lineage>
        <taxon>Bacteria</taxon>
        <taxon>Bacillati</taxon>
        <taxon>Actinomycetota</taxon>
        <taxon>Actinomycetes</taxon>
        <taxon>Propionibacteriales</taxon>
        <taxon>Nocardioidaceae</taxon>
        <taxon>Nocardioides</taxon>
    </lineage>
</organism>